<reference evidence="5 7" key="1">
    <citation type="journal article" date="2019" name="Emerg. Microbes Infect.">
        <title>Comprehensive subspecies identification of 175 nontuberculous mycobacteria species based on 7547 genomic profiles.</title>
        <authorList>
            <person name="Matsumoto Y."/>
            <person name="Kinjo T."/>
            <person name="Motooka D."/>
            <person name="Nabeya D."/>
            <person name="Jung N."/>
            <person name="Uechi K."/>
            <person name="Horii T."/>
            <person name="Iida T."/>
            <person name="Fujita J."/>
            <person name="Nakamura S."/>
        </authorList>
    </citation>
    <scope>NUCLEOTIDE SEQUENCE [LARGE SCALE GENOMIC DNA]</scope>
    <source>
        <strain evidence="5 7">JCM 12375</strain>
    </source>
</reference>
<dbReference type="Gene3D" id="3.40.800.10">
    <property type="entry name" value="Ureohydrolase domain"/>
    <property type="match status" value="1"/>
</dbReference>
<evidence type="ECO:0000256" key="3">
    <source>
        <dbReference type="ARBA" id="ARBA00023211"/>
    </source>
</evidence>
<evidence type="ECO:0000313" key="8">
    <source>
        <dbReference type="Proteomes" id="UP001241092"/>
    </source>
</evidence>
<dbReference type="InterPro" id="IPR006035">
    <property type="entry name" value="Ureohydrolase"/>
</dbReference>
<evidence type="ECO:0000256" key="4">
    <source>
        <dbReference type="PROSITE-ProRule" id="PRU00742"/>
    </source>
</evidence>
<dbReference type="PANTHER" id="PTHR43782:SF3">
    <property type="entry name" value="ARGINASE"/>
    <property type="match status" value="1"/>
</dbReference>
<comment type="similarity">
    <text evidence="4">Belongs to the arginase family.</text>
</comment>
<protein>
    <submittedName>
        <fullName evidence="6">Arginase</fullName>
        <ecNumber evidence="6">3.5.3.1</ecNumber>
    </submittedName>
</protein>
<organism evidence="6 8">
    <name type="scientific">Mycolicibacterium mageritense</name>
    <name type="common">Mycobacterium mageritense</name>
    <dbReference type="NCBI Taxonomy" id="53462"/>
    <lineage>
        <taxon>Bacteria</taxon>
        <taxon>Bacillati</taxon>
        <taxon>Actinomycetota</taxon>
        <taxon>Actinomycetes</taxon>
        <taxon>Mycobacteriales</taxon>
        <taxon>Mycobacteriaceae</taxon>
        <taxon>Mycolicibacterium</taxon>
    </lineage>
</organism>
<dbReference type="RefSeq" id="WP_051578986.1">
    <property type="nucleotide sequence ID" value="NZ_JAJJNE010000032.1"/>
</dbReference>
<keyword evidence="7" id="KW-1185">Reference proteome</keyword>
<dbReference type="PROSITE" id="PS51409">
    <property type="entry name" value="ARGINASE_2"/>
    <property type="match status" value="1"/>
</dbReference>
<dbReference type="InterPro" id="IPR023696">
    <property type="entry name" value="Ureohydrolase_dom_sf"/>
</dbReference>
<dbReference type="AlphaFoldDB" id="A0AAI8TYH3"/>
<proteinExistence type="inferred from homology"/>
<keyword evidence="3" id="KW-0464">Manganese</keyword>
<reference evidence="6" key="3">
    <citation type="submission" date="2023-03" db="EMBL/GenBank/DDBJ databases">
        <title>Draft genome sequence of a Mycolicibacterium mageritense strain H4_3_1 isolated from a hybrid biological-inorganic system reactor.</title>
        <authorList>
            <person name="Feng X."/>
            <person name="Kazama D."/>
            <person name="Sato K."/>
            <person name="Kobayashi H."/>
        </authorList>
    </citation>
    <scope>NUCLEOTIDE SEQUENCE</scope>
    <source>
        <strain evidence="6">H4_3_1</strain>
    </source>
</reference>
<evidence type="ECO:0000256" key="1">
    <source>
        <dbReference type="ARBA" id="ARBA00022723"/>
    </source>
</evidence>
<dbReference type="GO" id="GO:0005829">
    <property type="term" value="C:cytosol"/>
    <property type="evidence" value="ECO:0007669"/>
    <property type="project" value="TreeGrafter"/>
</dbReference>
<dbReference type="Pfam" id="PF00491">
    <property type="entry name" value="Arginase"/>
    <property type="match status" value="1"/>
</dbReference>
<dbReference type="SUPFAM" id="SSF52768">
    <property type="entry name" value="Arginase/deacetylase"/>
    <property type="match status" value="1"/>
</dbReference>
<dbReference type="GO" id="GO:0030145">
    <property type="term" value="F:manganese ion binding"/>
    <property type="evidence" value="ECO:0007669"/>
    <property type="project" value="TreeGrafter"/>
</dbReference>
<dbReference type="Proteomes" id="UP001241092">
    <property type="component" value="Chromosome"/>
</dbReference>
<reference evidence="5" key="2">
    <citation type="submission" date="2020-02" db="EMBL/GenBank/DDBJ databases">
        <authorList>
            <person name="Matsumoto Y."/>
            <person name="Motooka D."/>
            <person name="Nakamura S."/>
        </authorList>
    </citation>
    <scope>NUCLEOTIDE SEQUENCE</scope>
    <source>
        <strain evidence="5">JCM 12375</strain>
    </source>
</reference>
<name>A0AAI8TYH3_MYCME</name>
<keyword evidence="2 6" id="KW-0378">Hydrolase</keyword>
<keyword evidence="1" id="KW-0479">Metal-binding</keyword>
<evidence type="ECO:0000313" key="7">
    <source>
        <dbReference type="Proteomes" id="UP000465622"/>
    </source>
</evidence>
<dbReference type="Proteomes" id="UP000465622">
    <property type="component" value="Chromosome"/>
</dbReference>
<evidence type="ECO:0000313" key="6">
    <source>
        <dbReference type="EMBL" id="BDY31118.1"/>
    </source>
</evidence>
<dbReference type="GO" id="GO:0004053">
    <property type="term" value="F:arginase activity"/>
    <property type="evidence" value="ECO:0007669"/>
    <property type="project" value="UniProtKB-EC"/>
</dbReference>
<dbReference type="EMBL" id="AP022567">
    <property type="protein sequence ID" value="BBX36295.1"/>
    <property type="molecule type" value="Genomic_DNA"/>
</dbReference>
<sequence length="316" mass="32155">MVSLPSPGRTAPAEGYRGGSDMAATELIYVPFNAAGIPTGVARMPAAIHAAGVEHRLASPVRSSWIPVTGMTTTRGASGLVNEHALVEMVAAGAAAVRSAWQNRATPIVVAGDCPVLLAPLIAAAADGGAGLVFLDGHEDAWDPHLTPTGEASDCEIGLALGLFSGPSALDASLPCLRPEHVAVLGPRDHAELAEAGQPSVHDRVATYRSCATLAASTASEIAELVTAGAAAADAGWWLHVDLDVLDTASLPAVDYPQPGGLTWTQLEEFAASCLSVSGCLGASVVIYNPDLDDGRSAGRIADFIAFLADRLASPG</sequence>
<evidence type="ECO:0000256" key="2">
    <source>
        <dbReference type="ARBA" id="ARBA00022801"/>
    </source>
</evidence>
<evidence type="ECO:0000313" key="5">
    <source>
        <dbReference type="EMBL" id="BBX36295.1"/>
    </source>
</evidence>
<dbReference type="EMBL" id="AP027452">
    <property type="protein sequence ID" value="BDY31118.1"/>
    <property type="molecule type" value="Genomic_DNA"/>
</dbReference>
<gene>
    <name evidence="6" type="primary">rocF</name>
    <name evidence="6" type="ORF">hbim_05070</name>
    <name evidence="5" type="ORF">MMAGJ_55770</name>
</gene>
<accession>A0AAI8TYH3</accession>
<dbReference type="EC" id="3.5.3.1" evidence="6"/>
<dbReference type="PANTHER" id="PTHR43782">
    <property type="entry name" value="ARGINASE"/>
    <property type="match status" value="1"/>
</dbReference>